<dbReference type="PANTHER" id="PTHR47331">
    <property type="entry name" value="PHD-TYPE DOMAIN-CONTAINING PROTEIN"/>
    <property type="match status" value="1"/>
</dbReference>
<dbReference type="PANTHER" id="PTHR47331:SF1">
    <property type="entry name" value="GAG-LIKE PROTEIN"/>
    <property type="match status" value="1"/>
</dbReference>
<sequence>MQISHNGHKHPILLPKRRILTDLTESRMLLHAGTQLVQSCIHEHYWIIGARDVIRHLIGKCIKCCKVRASITNQMMSDLSSSRISPAPAFMRCGIDYSGPFQIKIIKADAFIAAPKRFISRRGKCSNIYSDCGSNFVGAKRKLMEFEKLAKSNNDSKNVGKFLTNNGIKWHQNVPGAPHMGGLCVD</sequence>
<comment type="caution">
    <text evidence="1">The sequence shown here is derived from an EMBL/GenBank/DDBJ whole genome shotgun (WGS) entry which is preliminary data.</text>
</comment>
<reference evidence="1" key="1">
    <citation type="submission" date="2020-08" db="EMBL/GenBank/DDBJ databases">
        <title>Multicomponent nature underlies the extraordinary mechanical properties of spider dragline silk.</title>
        <authorList>
            <person name="Kono N."/>
            <person name="Nakamura H."/>
            <person name="Mori M."/>
            <person name="Yoshida Y."/>
            <person name="Ohtoshi R."/>
            <person name="Malay A.D."/>
            <person name="Moran D.A.P."/>
            <person name="Tomita M."/>
            <person name="Numata K."/>
            <person name="Arakawa K."/>
        </authorList>
    </citation>
    <scope>NUCLEOTIDE SEQUENCE</scope>
</reference>
<keyword evidence="2" id="KW-1185">Reference proteome</keyword>
<protein>
    <submittedName>
        <fullName evidence="1">Integrase catalytic domain-containing protein</fullName>
    </submittedName>
</protein>
<proteinExistence type="predicted"/>
<name>A0A8X6VZ19_TRICX</name>
<dbReference type="AlphaFoldDB" id="A0A8X6VZ19"/>
<dbReference type="InterPro" id="IPR036397">
    <property type="entry name" value="RNaseH_sf"/>
</dbReference>
<accession>A0A8X6VZ19</accession>
<evidence type="ECO:0000313" key="1">
    <source>
        <dbReference type="EMBL" id="GFY25049.1"/>
    </source>
</evidence>
<evidence type="ECO:0000313" key="2">
    <source>
        <dbReference type="Proteomes" id="UP000887159"/>
    </source>
</evidence>
<organism evidence="1 2">
    <name type="scientific">Trichonephila clavipes</name>
    <name type="common">Golden silk orbweaver</name>
    <name type="synonym">Nephila clavipes</name>
    <dbReference type="NCBI Taxonomy" id="2585209"/>
    <lineage>
        <taxon>Eukaryota</taxon>
        <taxon>Metazoa</taxon>
        <taxon>Ecdysozoa</taxon>
        <taxon>Arthropoda</taxon>
        <taxon>Chelicerata</taxon>
        <taxon>Arachnida</taxon>
        <taxon>Araneae</taxon>
        <taxon>Araneomorphae</taxon>
        <taxon>Entelegynae</taxon>
        <taxon>Araneoidea</taxon>
        <taxon>Nephilidae</taxon>
        <taxon>Trichonephila</taxon>
    </lineage>
</organism>
<dbReference type="Gene3D" id="3.30.420.10">
    <property type="entry name" value="Ribonuclease H-like superfamily/Ribonuclease H"/>
    <property type="match status" value="1"/>
</dbReference>
<dbReference type="EMBL" id="BMAU01021370">
    <property type="protein sequence ID" value="GFY25049.1"/>
    <property type="molecule type" value="Genomic_DNA"/>
</dbReference>
<dbReference type="GO" id="GO:0003676">
    <property type="term" value="F:nucleic acid binding"/>
    <property type="evidence" value="ECO:0007669"/>
    <property type="project" value="InterPro"/>
</dbReference>
<dbReference type="Proteomes" id="UP000887159">
    <property type="component" value="Unassembled WGS sequence"/>
</dbReference>
<gene>
    <name evidence="1" type="ORF">TNCV_2692401</name>
</gene>